<name>A0ABS7RIJ4_9ACTN</name>
<evidence type="ECO:0000313" key="2">
    <source>
        <dbReference type="Proteomes" id="UP000754710"/>
    </source>
</evidence>
<keyword evidence="2" id="KW-1185">Reference proteome</keyword>
<protein>
    <submittedName>
        <fullName evidence="1">Uncharacterized protein</fullName>
    </submittedName>
</protein>
<comment type="caution">
    <text evidence="1">The sequence shown here is derived from an EMBL/GenBank/DDBJ whole genome shotgun (WGS) entry which is preliminary data.</text>
</comment>
<proteinExistence type="predicted"/>
<evidence type="ECO:0000313" key="1">
    <source>
        <dbReference type="EMBL" id="MBY9074322.1"/>
    </source>
</evidence>
<organism evidence="1 2">
    <name type="scientific">Nocardioides jiangsuensis</name>
    <dbReference type="NCBI Taxonomy" id="2866161"/>
    <lineage>
        <taxon>Bacteria</taxon>
        <taxon>Bacillati</taxon>
        <taxon>Actinomycetota</taxon>
        <taxon>Actinomycetes</taxon>
        <taxon>Propionibacteriales</taxon>
        <taxon>Nocardioidaceae</taxon>
        <taxon>Nocardioides</taxon>
    </lineage>
</organism>
<dbReference type="Proteomes" id="UP000754710">
    <property type="component" value="Unassembled WGS sequence"/>
</dbReference>
<gene>
    <name evidence="1" type="ORF">K1X13_05750</name>
</gene>
<accession>A0ABS7RIJ4</accession>
<reference evidence="1 2" key="1">
    <citation type="submission" date="2021-08" db="EMBL/GenBank/DDBJ databases">
        <title>Nocardioides bacterium WL0053 sp. nov., isolated from the sediment.</title>
        <authorList>
            <person name="Wang L."/>
            <person name="Zhang D."/>
            <person name="Zhang A."/>
        </authorList>
    </citation>
    <scope>NUCLEOTIDE SEQUENCE [LARGE SCALE GENOMIC DNA]</scope>
    <source>
        <strain evidence="1 2">WL0053</strain>
    </source>
</reference>
<sequence length="122" mass="13840">MVPVTGLEHAIIGLQQALDSPRRHHMWRWLVRHRMAGVKEALAREYSRGGDAWLAARQAALLRERDALLRKLGVLGPTVLEAPDVEPVRRDLKRLVADLEHHRQRLSDLVYDTVSLEIGGSE</sequence>
<dbReference type="EMBL" id="JAIEZQ010000001">
    <property type="protein sequence ID" value="MBY9074322.1"/>
    <property type="molecule type" value="Genomic_DNA"/>
</dbReference>